<dbReference type="Proteomes" id="UP000515163">
    <property type="component" value="Unplaced"/>
</dbReference>
<sequence length="165" mass="18181">MPKVLVLFVKSDEQESKRLKDCLQAKLGTIVDFNTVKDALAEDSNLKNELAQSRGVILVSSKQSSEFIKQGTQEKEGSYVLFDGRLIQQQLQSGNILSKLVVVQFGSAVTDAYVPDGYDKQVFVLDANFSSTDAVLDQIEDTVKGSLTSKVTENVTKKKKDCNLL</sequence>
<dbReference type="RefSeq" id="XP_031558834.1">
    <property type="nucleotide sequence ID" value="XM_031702974.1"/>
</dbReference>
<accession>A0A6P8HR35</accession>
<proteinExistence type="predicted"/>
<name>A0A6P8HR35_ACTTE</name>
<dbReference type="KEGG" id="aten:116295210"/>
<protein>
    <submittedName>
        <fullName evidence="2">Uncharacterized protein LOC116295210</fullName>
    </submittedName>
</protein>
<organism evidence="1 2">
    <name type="scientific">Actinia tenebrosa</name>
    <name type="common">Australian red waratah sea anemone</name>
    <dbReference type="NCBI Taxonomy" id="6105"/>
    <lineage>
        <taxon>Eukaryota</taxon>
        <taxon>Metazoa</taxon>
        <taxon>Cnidaria</taxon>
        <taxon>Anthozoa</taxon>
        <taxon>Hexacorallia</taxon>
        <taxon>Actiniaria</taxon>
        <taxon>Actiniidae</taxon>
        <taxon>Actinia</taxon>
    </lineage>
</organism>
<gene>
    <name evidence="2" type="primary">LOC116295210</name>
</gene>
<evidence type="ECO:0000313" key="2">
    <source>
        <dbReference type="RefSeq" id="XP_031558834.1"/>
    </source>
</evidence>
<dbReference type="OrthoDB" id="5986977at2759"/>
<dbReference type="GeneID" id="116295210"/>
<dbReference type="InParanoid" id="A0A6P8HR35"/>
<dbReference type="AlphaFoldDB" id="A0A6P8HR35"/>
<reference evidence="2" key="1">
    <citation type="submission" date="2025-08" db="UniProtKB">
        <authorList>
            <consortium name="RefSeq"/>
        </authorList>
    </citation>
    <scope>IDENTIFICATION</scope>
    <source>
        <tissue evidence="2">Tentacle</tissue>
    </source>
</reference>
<keyword evidence="1" id="KW-1185">Reference proteome</keyword>
<evidence type="ECO:0000313" key="1">
    <source>
        <dbReference type="Proteomes" id="UP000515163"/>
    </source>
</evidence>